<evidence type="ECO:0000259" key="1">
    <source>
        <dbReference type="Pfam" id="PF00144"/>
    </source>
</evidence>
<reference evidence="2 3" key="1">
    <citation type="submission" date="2020-08" db="EMBL/GenBank/DDBJ databases">
        <title>Genomic Encyclopedia of Type Strains, Phase III (KMG-III): the genomes of soil and plant-associated and newly described type strains.</title>
        <authorList>
            <person name="Whitman W."/>
        </authorList>
    </citation>
    <scope>NUCLEOTIDE SEQUENCE [LARGE SCALE GENOMIC DNA]</scope>
    <source>
        <strain evidence="2 3">CECT 8640</strain>
    </source>
</reference>
<dbReference type="Proteomes" id="UP000547510">
    <property type="component" value="Unassembled WGS sequence"/>
</dbReference>
<protein>
    <submittedName>
        <fullName evidence="2">CubicO group peptidase (Beta-lactamase class C family)</fullName>
    </submittedName>
</protein>
<dbReference type="PANTHER" id="PTHR46825:SF9">
    <property type="entry name" value="BETA-LACTAMASE-RELATED DOMAIN-CONTAINING PROTEIN"/>
    <property type="match status" value="1"/>
</dbReference>
<organism evidence="2 3">
    <name type="scientific">Saccharothrix tamanrassetensis</name>
    <dbReference type="NCBI Taxonomy" id="1051531"/>
    <lineage>
        <taxon>Bacteria</taxon>
        <taxon>Bacillati</taxon>
        <taxon>Actinomycetota</taxon>
        <taxon>Actinomycetes</taxon>
        <taxon>Pseudonocardiales</taxon>
        <taxon>Pseudonocardiaceae</taxon>
        <taxon>Saccharothrix</taxon>
    </lineage>
</organism>
<comment type="caution">
    <text evidence="2">The sequence shown here is derived from an EMBL/GenBank/DDBJ whole genome shotgun (WGS) entry which is preliminary data.</text>
</comment>
<dbReference type="Pfam" id="PF00144">
    <property type="entry name" value="Beta-lactamase"/>
    <property type="match status" value="1"/>
</dbReference>
<dbReference type="PANTHER" id="PTHR46825">
    <property type="entry name" value="D-ALANYL-D-ALANINE-CARBOXYPEPTIDASE/ENDOPEPTIDASE AMPH"/>
    <property type="match status" value="1"/>
</dbReference>
<name>A0A841CG01_9PSEU</name>
<dbReference type="AlphaFoldDB" id="A0A841CG01"/>
<dbReference type="SUPFAM" id="SSF56601">
    <property type="entry name" value="beta-lactamase/transpeptidase-like"/>
    <property type="match status" value="1"/>
</dbReference>
<evidence type="ECO:0000313" key="2">
    <source>
        <dbReference type="EMBL" id="MBB5955913.1"/>
    </source>
</evidence>
<gene>
    <name evidence="2" type="ORF">FHS29_002494</name>
</gene>
<evidence type="ECO:0000313" key="3">
    <source>
        <dbReference type="Proteomes" id="UP000547510"/>
    </source>
</evidence>
<dbReference type="InterPro" id="IPR012338">
    <property type="entry name" value="Beta-lactam/transpept-like"/>
</dbReference>
<dbReference type="EMBL" id="JACHJN010000003">
    <property type="protein sequence ID" value="MBB5955913.1"/>
    <property type="molecule type" value="Genomic_DNA"/>
</dbReference>
<keyword evidence="3" id="KW-1185">Reference proteome</keyword>
<proteinExistence type="predicted"/>
<sequence length="455" mass="48101">MSRSAEIAAWLPGRLAELVAAHGVPGAQAAVLVDGEVVDAAAGVLSLATGVETTTDSVFQIGSITKVWTATLVMQLVDDGLVDLDEPVVEYLPDFRIADARANAAITTRQLLDHTSGMDGDLFHDTGRGDDAVEKFLATIADAEQVHEPGAMFSYCNSGYVVLGRLVEVLRGKPFGAVVHERIAQPLGLTHIATNADEAILFRAAVGHLPGEDGDVVAPVWSLAASNAPAGALLAMRARDLLGWAKAHLDGGGPILGEASAKAMREPQTDVPFTAGLAAKWGLGWELFDFGADVFGHDGGTIGQAAFLRISGSAGIAVALLTNGVAGLEVYEELVVGVLREYAGADVPAFPTPPATSEPLDAARISGVYNTPMIAYAVTVDDEGRGWVETIPRTDEARMIMARRRVEVVRLADDRLIGIEREHGRYPVYSLVGSDERGRAEYLFSSRAARRAEAE</sequence>
<dbReference type="Gene3D" id="3.40.710.10">
    <property type="entry name" value="DD-peptidase/beta-lactamase superfamily"/>
    <property type="match status" value="1"/>
</dbReference>
<dbReference type="InterPro" id="IPR001466">
    <property type="entry name" value="Beta-lactam-related"/>
</dbReference>
<dbReference type="InterPro" id="IPR050491">
    <property type="entry name" value="AmpC-like"/>
</dbReference>
<feature type="domain" description="Beta-lactamase-related" evidence="1">
    <location>
        <begin position="15"/>
        <end position="327"/>
    </location>
</feature>
<dbReference type="RefSeq" id="WP_184690708.1">
    <property type="nucleotide sequence ID" value="NZ_JACHJN010000003.1"/>
</dbReference>
<accession>A0A841CG01</accession>